<keyword evidence="2" id="KW-0732">Signal</keyword>
<evidence type="ECO:0008006" key="5">
    <source>
        <dbReference type="Google" id="ProtNLM"/>
    </source>
</evidence>
<proteinExistence type="predicted"/>
<feature type="non-terminal residue" evidence="3">
    <location>
        <position position="1"/>
    </location>
</feature>
<gene>
    <name evidence="3" type="ORF">IPOD504_LOCUS5449</name>
</gene>
<organism evidence="3 4">
    <name type="scientific">Iphiclides podalirius</name>
    <name type="common">scarce swallowtail</name>
    <dbReference type="NCBI Taxonomy" id="110791"/>
    <lineage>
        <taxon>Eukaryota</taxon>
        <taxon>Metazoa</taxon>
        <taxon>Ecdysozoa</taxon>
        <taxon>Arthropoda</taxon>
        <taxon>Hexapoda</taxon>
        <taxon>Insecta</taxon>
        <taxon>Pterygota</taxon>
        <taxon>Neoptera</taxon>
        <taxon>Endopterygota</taxon>
        <taxon>Lepidoptera</taxon>
        <taxon>Glossata</taxon>
        <taxon>Ditrysia</taxon>
        <taxon>Papilionoidea</taxon>
        <taxon>Papilionidae</taxon>
        <taxon>Papilioninae</taxon>
        <taxon>Iphiclides</taxon>
    </lineage>
</organism>
<reference evidence="3" key="1">
    <citation type="submission" date="2022-03" db="EMBL/GenBank/DDBJ databases">
        <authorList>
            <person name="Martin H S."/>
        </authorList>
    </citation>
    <scope>NUCLEOTIDE SEQUENCE</scope>
</reference>
<dbReference type="Proteomes" id="UP000837857">
    <property type="component" value="Chromosome 17"/>
</dbReference>
<protein>
    <recommendedName>
        <fullName evidence="5">Secreted protein</fullName>
    </recommendedName>
</protein>
<evidence type="ECO:0000313" key="4">
    <source>
        <dbReference type="Proteomes" id="UP000837857"/>
    </source>
</evidence>
<keyword evidence="4" id="KW-1185">Reference proteome</keyword>
<evidence type="ECO:0000256" key="1">
    <source>
        <dbReference type="SAM" id="MobiDB-lite"/>
    </source>
</evidence>
<feature type="signal peptide" evidence="2">
    <location>
        <begin position="1"/>
        <end position="24"/>
    </location>
</feature>
<evidence type="ECO:0000313" key="3">
    <source>
        <dbReference type="EMBL" id="CAH2046695.1"/>
    </source>
</evidence>
<accession>A0ABN8I5D5</accession>
<feature type="chain" id="PRO_5045155085" description="Secreted protein" evidence="2">
    <location>
        <begin position="25"/>
        <end position="96"/>
    </location>
</feature>
<dbReference type="EMBL" id="OW152829">
    <property type="protein sequence ID" value="CAH2046695.1"/>
    <property type="molecule type" value="Genomic_DNA"/>
</dbReference>
<name>A0ABN8I5D5_9NEOP</name>
<evidence type="ECO:0000256" key="2">
    <source>
        <dbReference type="SAM" id="SignalP"/>
    </source>
</evidence>
<sequence>MTTDSWRAAAALCVCLVLRERVLRAECACVRVAVWRTAIDRGRDRIAVHSGGGASASIAARRARGGGGAGVRTDGGAERRARQQCQNRPAVRRGRL</sequence>
<feature type="region of interest" description="Disordered" evidence="1">
    <location>
        <begin position="52"/>
        <end position="96"/>
    </location>
</feature>